<name>A0A444RSK5_VERDA</name>
<dbReference type="AlphaFoldDB" id="A0A444RSK5"/>
<proteinExistence type="predicted"/>
<dbReference type="EMBL" id="RSDZ01000097">
    <property type="protein sequence ID" value="RXG44058.1"/>
    <property type="molecule type" value="Genomic_DNA"/>
</dbReference>
<organism evidence="1 2">
    <name type="scientific">Verticillium dahliae</name>
    <name type="common">Verticillium wilt</name>
    <dbReference type="NCBI Taxonomy" id="27337"/>
    <lineage>
        <taxon>Eukaryota</taxon>
        <taxon>Fungi</taxon>
        <taxon>Dikarya</taxon>
        <taxon>Ascomycota</taxon>
        <taxon>Pezizomycotina</taxon>
        <taxon>Sordariomycetes</taxon>
        <taxon>Hypocreomycetidae</taxon>
        <taxon>Glomerellales</taxon>
        <taxon>Plectosphaerellaceae</taxon>
        <taxon>Verticillium</taxon>
    </lineage>
</organism>
<protein>
    <submittedName>
        <fullName evidence="1">Uncharacterized protein</fullName>
    </submittedName>
</protein>
<comment type="caution">
    <text evidence="1">The sequence shown here is derived from an EMBL/GenBank/DDBJ whole genome shotgun (WGS) entry which is preliminary data.</text>
</comment>
<evidence type="ECO:0000313" key="1">
    <source>
        <dbReference type="EMBL" id="RXG44058.1"/>
    </source>
</evidence>
<evidence type="ECO:0000313" key="2">
    <source>
        <dbReference type="Proteomes" id="UP000288725"/>
    </source>
</evidence>
<sequence length="88" mass="10159">MRLLQSVRSTPPPGLAQLSKVVTRWISRIRRSGNVADRERRIAQQANTRWTDGGSKFGERRRPFVPVKQQTWQITRPESDSSRQQSGK</sequence>
<accession>A0A444RSK5</accession>
<reference evidence="1 2" key="1">
    <citation type="submission" date="2018-12" db="EMBL/GenBank/DDBJ databases">
        <title>Genome of Verticillium dahliae isolate Getta Getta.</title>
        <authorList>
            <person name="Gardiner D.M."/>
        </authorList>
    </citation>
    <scope>NUCLEOTIDE SEQUENCE [LARGE SCALE GENOMIC DNA]</scope>
    <source>
        <strain evidence="1 2">Getta Getta</strain>
    </source>
</reference>
<dbReference type="Proteomes" id="UP000288725">
    <property type="component" value="Chromosome 3"/>
</dbReference>
<gene>
    <name evidence="1" type="ORF">VDGE_30361</name>
</gene>